<dbReference type="GO" id="GO:0005886">
    <property type="term" value="C:plasma membrane"/>
    <property type="evidence" value="ECO:0007669"/>
    <property type="project" value="TreeGrafter"/>
</dbReference>
<dbReference type="OrthoDB" id="7800844at2"/>
<organism evidence="2 3">
    <name type="scientific">Paramylibacter kogurei</name>
    <dbReference type="NCBI Taxonomy" id="1889778"/>
    <lineage>
        <taxon>Bacteria</taxon>
        <taxon>Pseudomonadati</taxon>
        <taxon>Pseudomonadota</taxon>
        <taxon>Alphaproteobacteria</taxon>
        <taxon>Rhodobacterales</taxon>
        <taxon>Paracoccaceae</taxon>
        <taxon>Paramylibacter</taxon>
    </lineage>
</organism>
<evidence type="ECO:0000313" key="3">
    <source>
        <dbReference type="Proteomes" id="UP000231516"/>
    </source>
</evidence>
<keyword evidence="1" id="KW-0812">Transmembrane</keyword>
<protein>
    <recommendedName>
        <fullName evidence="4">Sugar transporter</fullName>
    </recommendedName>
</protein>
<dbReference type="PANTHER" id="PTHR32309:SF13">
    <property type="entry name" value="FERRIC ENTEROBACTIN TRANSPORT PROTEIN FEPE"/>
    <property type="match status" value="1"/>
</dbReference>
<name>A0A2G5KB07_9RHOB</name>
<gene>
    <name evidence="2" type="ORF">BFP76_11825</name>
</gene>
<sequence>MPIPSGKSRFKLRHFVVLLSFILFVAAPTAVCVWYFNARAADQFSSTVGFTVRQEETSSGLDILGGVASLGSSGTSDTDILFEYIQSQELVAKLNKSLNLKALYSKPENDPIFSFDPDDPIEDLVRYWSRMVKIYYDSSTQLIELQVLAFSADDATRIAQEIFNESSLLINRLSAIAQSDATRFAKLELDNAVDRLKSVRQIISKFRSDNLIVDPNVDLQSQMGILSSLQQQLAEALIEQDLLDKTASRQDARKDQISRKISAIEARIAQERAKLGGSGSENVRFTDLLTTYEEMRVDLEFAQTSYVSALATYDSALSDARRKSRYLAAYIEPTQAETSQFPKRGTITGMITFFLFLIWSIGTLVFYSVRDRQA</sequence>
<reference evidence="2 3" key="1">
    <citation type="submission" date="2016-08" db="EMBL/GenBank/DDBJ databases">
        <title>Draft genome of Amylibacter sp. strain 4G11.</title>
        <authorList>
            <person name="Wong S.-K."/>
            <person name="Hamasaki K."/>
            <person name="Yoshizawa S."/>
        </authorList>
    </citation>
    <scope>NUCLEOTIDE SEQUENCE [LARGE SCALE GENOMIC DNA]</scope>
    <source>
        <strain evidence="2 3">4G11</strain>
    </source>
</reference>
<feature type="transmembrane region" description="Helical" evidence="1">
    <location>
        <begin position="12"/>
        <end position="36"/>
    </location>
</feature>
<dbReference type="AlphaFoldDB" id="A0A2G5KB07"/>
<evidence type="ECO:0008006" key="4">
    <source>
        <dbReference type="Google" id="ProtNLM"/>
    </source>
</evidence>
<feature type="transmembrane region" description="Helical" evidence="1">
    <location>
        <begin position="347"/>
        <end position="369"/>
    </location>
</feature>
<keyword evidence="1" id="KW-1133">Transmembrane helix</keyword>
<dbReference type="EMBL" id="MDGM01000003">
    <property type="protein sequence ID" value="PIB26701.1"/>
    <property type="molecule type" value="Genomic_DNA"/>
</dbReference>
<keyword evidence="3" id="KW-1185">Reference proteome</keyword>
<dbReference type="GO" id="GO:0004713">
    <property type="term" value="F:protein tyrosine kinase activity"/>
    <property type="evidence" value="ECO:0007669"/>
    <property type="project" value="TreeGrafter"/>
</dbReference>
<evidence type="ECO:0000313" key="2">
    <source>
        <dbReference type="EMBL" id="PIB26701.1"/>
    </source>
</evidence>
<comment type="caution">
    <text evidence="2">The sequence shown here is derived from an EMBL/GenBank/DDBJ whole genome shotgun (WGS) entry which is preliminary data.</text>
</comment>
<evidence type="ECO:0000256" key="1">
    <source>
        <dbReference type="SAM" id="Phobius"/>
    </source>
</evidence>
<dbReference type="InterPro" id="IPR050445">
    <property type="entry name" value="Bact_polysacc_biosynth/exp"/>
</dbReference>
<dbReference type="PANTHER" id="PTHR32309">
    <property type="entry name" value="TYROSINE-PROTEIN KINASE"/>
    <property type="match status" value="1"/>
</dbReference>
<keyword evidence="1" id="KW-0472">Membrane</keyword>
<proteinExistence type="predicted"/>
<dbReference type="Proteomes" id="UP000231516">
    <property type="component" value="Unassembled WGS sequence"/>
</dbReference>
<accession>A0A2G5KB07</accession>